<comment type="pathway">
    <text evidence="9">Protein modification; lipoprotein biosynthesis (signal peptide cleavage).</text>
</comment>
<evidence type="ECO:0000256" key="6">
    <source>
        <dbReference type="ARBA" id="ARBA00022801"/>
    </source>
</evidence>
<comment type="function">
    <text evidence="9 10">This protein specifically catalyzes the removal of signal peptides from prolipoproteins.</text>
</comment>
<dbReference type="HOGENOM" id="CLU_083252_3_3_9"/>
<evidence type="ECO:0000256" key="7">
    <source>
        <dbReference type="ARBA" id="ARBA00022989"/>
    </source>
</evidence>
<evidence type="ECO:0000313" key="13">
    <source>
        <dbReference type="Proteomes" id="UP000033166"/>
    </source>
</evidence>
<evidence type="ECO:0000256" key="2">
    <source>
        <dbReference type="ARBA" id="ARBA00022475"/>
    </source>
</evidence>
<dbReference type="HAMAP" id="MF_00161">
    <property type="entry name" value="LspA"/>
    <property type="match status" value="1"/>
</dbReference>
<dbReference type="Proteomes" id="UP000033166">
    <property type="component" value="Chromosome I"/>
</dbReference>
<dbReference type="EMBL" id="LN774769">
    <property type="protein sequence ID" value="CEN28518.1"/>
    <property type="molecule type" value="Genomic_DNA"/>
</dbReference>
<dbReference type="PRINTS" id="PR00781">
    <property type="entry name" value="LIPOSIGPTASE"/>
</dbReference>
<dbReference type="GO" id="GO:0004190">
    <property type="term" value="F:aspartic-type endopeptidase activity"/>
    <property type="evidence" value="ECO:0007669"/>
    <property type="project" value="UniProtKB-UniRule"/>
</dbReference>
<keyword evidence="3 9" id="KW-0645">Protease</keyword>
<evidence type="ECO:0000256" key="10">
    <source>
        <dbReference type="RuleBase" id="RU000594"/>
    </source>
</evidence>
<dbReference type="Pfam" id="PF01252">
    <property type="entry name" value="Peptidase_A8"/>
    <property type="match status" value="1"/>
</dbReference>
<dbReference type="EC" id="3.4.23.36" evidence="9"/>
<feature type="transmembrane region" description="Helical" evidence="9">
    <location>
        <begin position="88"/>
        <end position="105"/>
    </location>
</feature>
<evidence type="ECO:0000256" key="5">
    <source>
        <dbReference type="ARBA" id="ARBA00022750"/>
    </source>
</evidence>
<keyword evidence="7 9" id="KW-1133">Transmembrane helix</keyword>
<sequence>MKLKKIGLPILIILGIVIDQIVKIAVVDHFALSQQKVVLKGVLSLTKLHNNGAAWSLLEGQQWFFTITTILVLVAATWFLIKNLHKNWYAFGLTLIISGALGNFIDRVRQGYVVDMFQLDFINFPIFNVADMLLSIGFVILFIGILTEKDED</sequence>
<comment type="similarity">
    <text evidence="1 9 11">Belongs to the peptidase A8 family.</text>
</comment>
<feature type="active site" evidence="9">
    <location>
        <position position="131"/>
    </location>
</feature>
<evidence type="ECO:0000256" key="8">
    <source>
        <dbReference type="ARBA" id="ARBA00023136"/>
    </source>
</evidence>
<keyword evidence="4 9" id="KW-0812">Transmembrane</keyword>
<feature type="active site" evidence="9">
    <location>
        <position position="115"/>
    </location>
</feature>
<comment type="catalytic activity">
    <reaction evidence="9 10">
        <text>Release of signal peptides from bacterial membrane prolipoproteins. Hydrolyzes -Xaa-Yaa-Zaa-|-(S,diacylglyceryl)Cys-, in which Xaa is hydrophobic (preferably Leu), and Yaa (Ala or Ser) and Zaa (Gly or Ala) have small, neutral side chains.</text>
        <dbReference type="EC" id="3.4.23.36"/>
    </reaction>
</comment>
<dbReference type="PROSITE" id="PS00855">
    <property type="entry name" value="SPASE_II"/>
    <property type="match status" value="1"/>
</dbReference>
<reference evidence="13" key="1">
    <citation type="submission" date="2015-01" db="EMBL/GenBank/DDBJ databases">
        <authorList>
            <person name="Andreevskaya M."/>
        </authorList>
    </citation>
    <scope>NUCLEOTIDE SEQUENCE [LARGE SCALE GENOMIC DNA]</scope>
    <source>
        <strain evidence="13">MKFS47</strain>
    </source>
</reference>
<evidence type="ECO:0000256" key="9">
    <source>
        <dbReference type="HAMAP-Rule" id="MF_00161"/>
    </source>
</evidence>
<feature type="transmembrane region" description="Helical" evidence="9">
    <location>
        <begin position="7"/>
        <end position="26"/>
    </location>
</feature>
<dbReference type="NCBIfam" id="TIGR00077">
    <property type="entry name" value="lspA"/>
    <property type="match status" value="1"/>
</dbReference>
<dbReference type="KEGG" id="lpk:LACPI_1318"/>
<evidence type="ECO:0000313" key="12">
    <source>
        <dbReference type="EMBL" id="CEN28518.1"/>
    </source>
</evidence>
<keyword evidence="6 9" id="KW-0378">Hydrolase</keyword>
<keyword evidence="8 9" id="KW-0472">Membrane</keyword>
<dbReference type="PANTHER" id="PTHR33695">
    <property type="entry name" value="LIPOPROTEIN SIGNAL PEPTIDASE"/>
    <property type="match status" value="1"/>
</dbReference>
<dbReference type="RefSeq" id="WP_047915639.1">
    <property type="nucleotide sequence ID" value="NZ_LN774769.1"/>
</dbReference>
<gene>
    <name evidence="9" type="primary">lspA</name>
    <name evidence="12" type="ORF">LACPI_1318</name>
</gene>
<dbReference type="GO" id="GO:0006508">
    <property type="term" value="P:proteolysis"/>
    <property type="evidence" value="ECO:0007669"/>
    <property type="project" value="UniProtKB-KW"/>
</dbReference>
<dbReference type="InterPro" id="IPR001872">
    <property type="entry name" value="Peptidase_A8"/>
</dbReference>
<evidence type="ECO:0000256" key="4">
    <source>
        <dbReference type="ARBA" id="ARBA00022692"/>
    </source>
</evidence>
<evidence type="ECO:0000256" key="11">
    <source>
        <dbReference type="RuleBase" id="RU004181"/>
    </source>
</evidence>
<keyword evidence="2 9" id="KW-1003">Cell membrane</keyword>
<dbReference type="PANTHER" id="PTHR33695:SF1">
    <property type="entry name" value="LIPOPROTEIN SIGNAL PEPTIDASE"/>
    <property type="match status" value="1"/>
</dbReference>
<comment type="subcellular location">
    <subcellularLocation>
        <location evidence="9">Cell membrane</location>
        <topology evidence="9">Multi-pass membrane protein</topology>
    </subcellularLocation>
</comment>
<name>A0A0D6DXM7_9LACT</name>
<evidence type="ECO:0000256" key="1">
    <source>
        <dbReference type="ARBA" id="ARBA00006139"/>
    </source>
</evidence>
<accession>A0A0D6DXM7</accession>
<proteinExistence type="inferred from homology"/>
<organism evidence="12 13">
    <name type="scientific">Pseudolactococcus piscium MKFS47</name>
    <dbReference type="NCBI Taxonomy" id="297352"/>
    <lineage>
        <taxon>Bacteria</taxon>
        <taxon>Bacillati</taxon>
        <taxon>Bacillota</taxon>
        <taxon>Bacilli</taxon>
        <taxon>Lactobacillales</taxon>
        <taxon>Streptococcaceae</taxon>
        <taxon>Pseudolactococcus</taxon>
    </lineage>
</organism>
<feature type="transmembrane region" description="Helical" evidence="9">
    <location>
        <begin position="125"/>
        <end position="146"/>
    </location>
</feature>
<feature type="transmembrane region" description="Helical" evidence="9">
    <location>
        <begin position="63"/>
        <end position="81"/>
    </location>
</feature>
<dbReference type="GO" id="GO:0005886">
    <property type="term" value="C:plasma membrane"/>
    <property type="evidence" value="ECO:0007669"/>
    <property type="project" value="UniProtKB-SubCell"/>
</dbReference>
<protein>
    <recommendedName>
        <fullName evidence="9">Lipoprotein signal peptidase</fullName>
        <ecNumber evidence="9">3.4.23.36</ecNumber>
    </recommendedName>
    <alternativeName>
        <fullName evidence="9">Prolipoprotein signal peptidase</fullName>
    </alternativeName>
    <alternativeName>
        <fullName evidence="9">Signal peptidase II</fullName>
        <shortName evidence="9">SPase II</shortName>
    </alternativeName>
</protein>
<keyword evidence="5 9" id="KW-0064">Aspartyl protease</keyword>
<dbReference type="UniPathway" id="UPA00665"/>
<dbReference type="GeneID" id="71635900"/>
<dbReference type="AlphaFoldDB" id="A0A0D6DXM7"/>
<evidence type="ECO:0000256" key="3">
    <source>
        <dbReference type="ARBA" id="ARBA00022670"/>
    </source>
</evidence>
<dbReference type="STRING" id="1364.LP2241_30328"/>